<accession>A0A2J6TN36</accession>
<gene>
    <name evidence="3" type="ORF">K444DRAFT_521023</name>
</gene>
<dbReference type="SMART" id="SM00609">
    <property type="entry name" value="VIT"/>
    <property type="match status" value="1"/>
</dbReference>
<feature type="domain" description="VWFA" evidence="1">
    <location>
        <begin position="289"/>
        <end position="467"/>
    </location>
</feature>
<dbReference type="InterPro" id="IPR036465">
    <property type="entry name" value="vWFA_dom_sf"/>
</dbReference>
<dbReference type="Pfam" id="PF13768">
    <property type="entry name" value="VWA_3"/>
    <property type="match status" value="1"/>
</dbReference>
<dbReference type="SMART" id="SM00327">
    <property type="entry name" value="VWA"/>
    <property type="match status" value="1"/>
</dbReference>
<dbReference type="RefSeq" id="XP_024741329.1">
    <property type="nucleotide sequence ID" value="XM_024874092.1"/>
</dbReference>
<dbReference type="InterPro" id="IPR002035">
    <property type="entry name" value="VWF_A"/>
</dbReference>
<reference evidence="3 4" key="1">
    <citation type="submission" date="2016-04" db="EMBL/GenBank/DDBJ databases">
        <title>A degradative enzymes factory behind the ericoid mycorrhizal symbiosis.</title>
        <authorList>
            <consortium name="DOE Joint Genome Institute"/>
            <person name="Martino E."/>
            <person name="Morin E."/>
            <person name="Grelet G."/>
            <person name="Kuo A."/>
            <person name="Kohler A."/>
            <person name="Daghino S."/>
            <person name="Barry K."/>
            <person name="Choi C."/>
            <person name="Cichocki N."/>
            <person name="Clum A."/>
            <person name="Copeland A."/>
            <person name="Hainaut M."/>
            <person name="Haridas S."/>
            <person name="Labutti K."/>
            <person name="Lindquist E."/>
            <person name="Lipzen A."/>
            <person name="Khouja H.-R."/>
            <person name="Murat C."/>
            <person name="Ohm R."/>
            <person name="Olson A."/>
            <person name="Spatafora J."/>
            <person name="Veneault-Fourrey C."/>
            <person name="Henrissat B."/>
            <person name="Grigoriev I."/>
            <person name="Martin F."/>
            <person name="Perotto S."/>
        </authorList>
    </citation>
    <scope>NUCLEOTIDE SEQUENCE [LARGE SCALE GENOMIC DNA]</scope>
    <source>
        <strain evidence="3 4">E</strain>
    </source>
</reference>
<dbReference type="Pfam" id="PF08487">
    <property type="entry name" value="VIT"/>
    <property type="match status" value="1"/>
</dbReference>
<proteinExistence type="predicted"/>
<sequence length="631" mass="69343">MAVSIGNGQQRLYPLSVTFKATILDDIAKFTVTHNFYNDSRASLATADFTFPLLPECSILDFSCTFGGSAGNNRVLRAIVLEKQTARNRFCDAQKEGKKPGLLEQSSGDVFKSAVGNVLAGARIRTEIAFASFLRRRVRPDGTVVTTVTIPISIAPRYGRPPPEWERTGLPLPPLGLSAELQIHTEYSSSMSVNLVSDHQKCTTFEQRARIYRGDDTAAPAMTVVNIRNKDPLQRGDVVLDIIKGPEPEVPMAWLEAHTAKSNHYAAMITLPKPVAQSMHAARAGVKREIIFLADRSGSMKGKIEGLRTAMTVFLKGIPLDRYFNVWSFGSQHQALWPRSVQYSKVNLAHALRYVGGFEANMGGTEIQPVLNDIIQTSATDGETKDVVVLTDGEVNDEIMGATLRLVAKAKHDTGGRMRFFALGIGDEVSHALVNGIAQAGGGYSNVIGTADYNMWPDRMAAVLEAASEEHLGSVQVQVDAHDIVQPHEASSFRRPIPLQSPADLALLPAFSRNRIFMLFDLRVWRHEPPSSITITTRNSLGLVVRHEAVTVHRASGTNTLIHRLAARAAIGDLERGESWVQLNPRGPEHGSEQETALTRKEGVRLGREWNLVSKWTSFYLEESRHPGTSD</sequence>
<dbReference type="AlphaFoldDB" id="A0A2J6TN36"/>
<dbReference type="Gene3D" id="3.40.50.410">
    <property type="entry name" value="von Willebrand factor, type A domain"/>
    <property type="match status" value="1"/>
</dbReference>
<dbReference type="PROSITE" id="PS51468">
    <property type="entry name" value="VIT"/>
    <property type="match status" value="1"/>
</dbReference>
<feature type="non-terminal residue" evidence="3">
    <location>
        <position position="631"/>
    </location>
</feature>
<evidence type="ECO:0000313" key="4">
    <source>
        <dbReference type="Proteomes" id="UP000235371"/>
    </source>
</evidence>
<evidence type="ECO:0008006" key="5">
    <source>
        <dbReference type="Google" id="ProtNLM"/>
    </source>
</evidence>
<dbReference type="PANTHER" id="PTHR45737:SF6">
    <property type="entry name" value="VON WILLEBRAND FACTOR A DOMAIN-CONTAINING PROTEIN 5A"/>
    <property type="match status" value="1"/>
</dbReference>
<organism evidence="3 4">
    <name type="scientific">Hyaloscypha bicolor E</name>
    <dbReference type="NCBI Taxonomy" id="1095630"/>
    <lineage>
        <taxon>Eukaryota</taxon>
        <taxon>Fungi</taxon>
        <taxon>Dikarya</taxon>
        <taxon>Ascomycota</taxon>
        <taxon>Pezizomycotina</taxon>
        <taxon>Leotiomycetes</taxon>
        <taxon>Helotiales</taxon>
        <taxon>Hyaloscyphaceae</taxon>
        <taxon>Hyaloscypha</taxon>
        <taxon>Hyaloscypha bicolor</taxon>
    </lineage>
</organism>
<keyword evidence="4" id="KW-1185">Reference proteome</keyword>
<protein>
    <recommendedName>
        <fullName evidence="5">VIT-domain-containing protein</fullName>
    </recommendedName>
</protein>
<evidence type="ECO:0000259" key="1">
    <source>
        <dbReference type="PROSITE" id="PS50234"/>
    </source>
</evidence>
<dbReference type="SUPFAM" id="SSF53300">
    <property type="entry name" value="vWA-like"/>
    <property type="match status" value="1"/>
</dbReference>
<dbReference type="PROSITE" id="PS50234">
    <property type="entry name" value="VWFA"/>
    <property type="match status" value="1"/>
</dbReference>
<dbReference type="Proteomes" id="UP000235371">
    <property type="component" value="Unassembled WGS sequence"/>
</dbReference>
<dbReference type="OrthoDB" id="1729737at2759"/>
<dbReference type="GeneID" id="36582172"/>
<dbReference type="EMBL" id="KZ613758">
    <property type="protein sequence ID" value="PMD64425.1"/>
    <property type="molecule type" value="Genomic_DNA"/>
</dbReference>
<dbReference type="InParanoid" id="A0A2J6TN36"/>
<dbReference type="InterPro" id="IPR013694">
    <property type="entry name" value="VIT"/>
</dbReference>
<evidence type="ECO:0000259" key="2">
    <source>
        <dbReference type="PROSITE" id="PS51468"/>
    </source>
</evidence>
<dbReference type="STRING" id="1095630.A0A2J6TN36"/>
<evidence type="ECO:0000313" key="3">
    <source>
        <dbReference type="EMBL" id="PMD64425.1"/>
    </source>
</evidence>
<dbReference type="PANTHER" id="PTHR45737">
    <property type="entry name" value="VON WILLEBRAND FACTOR A DOMAIN-CONTAINING PROTEIN 5A"/>
    <property type="match status" value="1"/>
</dbReference>
<feature type="domain" description="VIT" evidence="2">
    <location>
        <begin position="1"/>
        <end position="132"/>
    </location>
</feature>
<name>A0A2J6TN36_9HELO</name>